<comment type="caution">
    <text evidence="1">The sequence shown here is derived from an EMBL/GenBank/DDBJ whole genome shotgun (WGS) entry which is preliminary data.</text>
</comment>
<gene>
    <name evidence="1" type="ORF">ELG94_10815</name>
</gene>
<dbReference type="EMBL" id="SIKX01000001">
    <property type="protein sequence ID" value="TBF18790.1"/>
    <property type="molecule type" value="Genomic_DNA"/>
</dbReference>
<reference evidence="1 2" key="1">
    <citation type="submission" date="2019-02" db="EMBL/GenBank/DDBJ databases">
        <title>The genomic architecture of introgression among sibling species of bacteria.</title>
        <authorList>
            <person name="Cavassim M.I.A."/>
            <person name="Moeskjaer S."/>
            <person name="Moslemi C."/>
            <person name="Fields B."/>
            <person name="Bachmann A."/>
            <person name="Vilhjalmsson B."/>
            <person name="Schierup M.H."/>
            <person name="Young J.P.W."/>
            <person name="Andersen S.U."/>
        </authorList>
    </citation>
    <scope>NUCLEOTIDE SEQUENCE [LARGE SCALE GENOMIC DNA]</scope>
    <source>
        <strain evidence="1 2">SM42</strain>
    </source>
</reference>
<name>A0AAE8U339_9HYPH</name>
<dbReference type="RefSeq" id="WP_051320199.1">
    <property type="nucleotide sequence ID" value="NZ_CP088108.1"/>
</dbReference>
<evidence type="ECO:0000313" key="2">
    <source>
        <dbReference type="Proteomes" id="UP000291892"/>
    </source>
</evidence>
<organism evidence="1 2">
    <name type="scientific">Rhizobium ruizarguesonis</name>
    <dbReference type="NCBI Taxonomy" id="2081791"/>
    <lineage>
        <taxon>Bacteria</taxon>
        <taxon>Pseudomonadati</taxon>
        <taxon>Pseudomonadota</taxon>
        <taxon>Alphaproteobacteria</taxon>
        <taxon>Hyphomicrobiales</taxon>
        <taxon>Rhizobiaceae</taxon>
        <taxon>Rhizobium/Agrobacterium group</taxon>
        <taxon>Rhizobium</taxon>
    </lineage>
</organism>
<accession>A0AAE8U339</accession>
<dbReference type="AlphaFoldDB" id="A0AAE8U339"/>
<dbReference type="InterPro" id="IPR029055">
    <property type="entry name" value="Ntn_hydrolases_N"/>
</dbReference>
<protein>
    <submittedName>
        <fullName evidence="1">Peptidase S14</fullName>
    </submittedName>
</protein>
<sequence>MTTIVYNAKSRRMASDSRAFSGSRHPIGAKMKIHRIEAGKYKGSLLGVSSRVPGMNEFVTQWVTGGMSKEAFGTNEPDFEALLVKVDGSRFFFNNSIYPSGPIEADFIAIGSGCKYALGAFRAGADMLGAVNVAIECDPFSEPPIVTLQLDTSDANQPSKIGRVARLFRNIGARLRNRLAASPFHSNQ</sequence>
<evidence type="ECO:0000313" key="1">
    <source>
        <dbReference type="EMBL" id="TBF18790.1"/>
    </source>
</evidence>
<proteinExistence type="predicted"/>
<dbReference type="Proteomes" id="UP000291892">
    <property type="component" value="Unassembled WGS sequence"/>
</dbReference>
<dbReference type="SUPFAM" id="SSF56235">
    <property type="entry name" value="N-terminal nucleophile aminohydrolases (Ntn hydrolases)"/>
    <property type="match status" value="1"/>
</dbReference>